<organism evidence="8 9">
    <name type="scientific">Apiospora phragmitis</name>
    <dbReference type="NCBI Taxonomy" id="2905665"/>
    <lineage>
        <taxon>Eukaryota</taxon>
        <taxon>Fungi</taxon>
        <taxon>Dikarya</taxon>
        <taxon>Ascomycota</taxon>
        <taxon>Pezizomycotina</taxon>
        <taxon>Sordariomycetes</taxon>
        <taxon>Xylariomycetidae</taxon>
        <taxon>Amphisphaeriales</taxon>
        <taxon>Apiosporaceae</taxon>
        <taxon>Apiospora</taxon>
    </lineage>
</organism>
<keyword evidence="7" id="KW-0472">Membrane</keyword>
<proteinExistence type="inferred from homology"/>
<evidence type="ECO:0000256" key="4">
    <source>
        <dbReference type="ARBA" id="ARBA00023004"/>
    </source>
</evidence>
<feature type="region of interest" description="Disordered" evidence="6">
    <location>
        <begin position="36"/>
        <end position="55"/>
    </location>
</feature>
<keyword evidence="3" id="KW-0560">Oxidoreductase</keyword>
<dbReference type="CDD" id="cd11065">
    <property type="entry name" value="CYP64-like"/>
    <property type="match status" value="1"/>
</dbReference>
<name>A0ABR1WT57_9PEZI</name>
<feature type="transmembrane region" description="Helical" evidence="7">
    <location>
        <begin position="6"/>
        <end position="23"/>
    </location>
</feature>
<keyword evidence="5" id="KW-0503">Monooxygenase</keyword>
<evidence type="ECO:0000256" key="1">
    <source>
        <dbReference type="ARBA" id="ARBA00010617"/>
    </source>
</evidence>
<keyword evidence="9" id="KW-1185">Reference proteome</keyword>
<comment type="caution">
    <text evidence="8">The sequence shown here is derived from an EMBL/GenBank/DDBJ whole genome shotgun (WGS) entry which is preliminary data.</text>
</comment>
<protein>
    <submittedName>
        <fullName evidence="8">Cytochrome P450</fullName>
    </submittedName>
</protein>
<comment type="similarity">
    <text evidence="1">Belongs to the cytochrome P450 family.</text>
</comment>
<evidence type="ECO:0000256" key="6">
    <source>
        <dbReference type="SAM" id="MobiDB-lite"/>
    </source>
</evidence>
<dbReference type="RefSeq" id="XP_066720832.1">
    <property type="nucleotide sequence ID" value="XM_066852691.1"/>
</dbReference>
<evidence type="ECO:0000256" key="2">
    <source>
        <dbReference type="ARBA" id="ARBA00022723"/>
    </source>
</evidence>
<keyword evidence="7" id="KW-1133">Transmembrane helix</keyword>
<dbReference type="Pfam" id="PF00067">
    <property type="entry name" value="p450"/>
    <property type="match status" value="2"/>
</dbReference>
<dbReference type="PANTHER" id="PTHR46300">
    <property type="entry name" value="P450, PUTATIVE (EUROFUNG)-RELATED-RELATED"/>
    <property type="match status" value="1"/>
</dbReference>
<evidence type="ECO:0000256" key="7">
    <source>
        <dbReference type="SAM" id="Phobius"/>
    </source>
</evidence>
<dbReference type="SUPFAM" id="SSF48264">
    <property type="entry name" value="Cytochrome P450"/>
    <property type="match status" value="1"/>
</dbReference>
<evidence type="ECO:0000256" key="3">
    <source>
        <dbReference type="ARBA" id="ARBA00023002"/>
    </source>
</evidence>
<keyword evidence="4" id="KW-0408">Iron</keyword>
<accession>A0ABR1WT57</accession>
<sequence length="557" mass="62711">MASSLVYYVAFATTVLIITYRLGKIGCRLAGYPPGPPTLPSHREPPPDAEGEEPLAVPEMGRGVRPRHSLILGTQVMIVLSSDQAIKDLLDKRSAIYSSRPGMYLGNIVSGGFRVLLMEYGETWRAIRGLMHNGLNIKAARAYVPYQDLENKAMLLGFLEDPGSFVNHIKRYTNSLTTQDGLRFPDHEYPRPEGFEKFSEVFRSPAAAILDGFPVLRHLPDFLLPIRRYSKELHKKEYDLFVGHYLDTKKRVMEGTAKPCFCVDLVRAQEKQGFSDGIAGYSSGSLLEAGSDTTAATLVGFVQALLIFPDVVAAAQAEIDRVCGPDRPPDLNDLPDMPYIRGCMKESMRWMPTDILGVPHAVIRDDEYMGYTIPKGRRSHVECLVRRRQTAPTYYPSLPRLCHGAVAHDPNRHPDPSRFDPTRWAHDAQTSAEAAKNTDATQRDHFVFGAGRRLCQGMHIADRSLFLAMARLLWAFDFRRPVDAATGKEMVPDMADLTEGLFVMPRSFRAVITPRSDEKARRVREEWEEVAGLLDEEMQWKMVPEGLVWRDYEPTEV</sequence>
<keyword evidence="7" id="KW-0812">Transmembrane</keyword>
<dbReference type="Proteomes" id="UP001480595">
    <property type="component" value="Unassembled WGS sequence"/>
</dbReference>
<gene>
    <name evidence="8" type="ORF">PG994_001282</name>
</gene>
<evidence type="ECO:0000313" key="8">
    <source>
        <dbReference type="EMBL" id="KAK8086308.1"/>
    </source>
</evidence>
<dbReference type="GeneID" id="92085754"/>
<dbReference type="EMBL" id="JAQQWL010000002">
    <property type="protein sequence ID" value="KAK8086308.1"/>
    <property type="molecule type" value="Genomic_DNA"/>
</dbReference>
<evidence type="ECO:0000313" key="9">
    <source>
        <dbReference type="Proteomes" id="UP001480595"/>
    </source>
</evidence>
<evidence type="ECO:0000256" key="5">
    <source>
        <dbReference type="ARBA" id="ARBA00023033"/>
    </source>
</evidence>
<reference evidence="8 9" key="1">
    <citation type="submission" date="2023-01" db="EMBL/GenBank/DDBJ databases">
        <title>Analysis of 21 Apiospora genomes using comparative genomics revels a genus with tremendous synthesis potential of carbohydrate active enzymes and secondary metabolites.</title>
        <authorList>
            <person name="Sorensen T."/>
        </authorList>
    </citation>
    <scope>NUCLEOTIDE SEQUENCE [LARGE SCALE GENOMIC DNA]</scope>
    <source>
        <strain evidence="8 9">CBS 135458</strain>
    </source>
</reference>
<dbReference type="InterPro" id="IPR036396">
    <property type="entry name" value="Cyt_P450_sf"/>
</dbReference>
<dbReference type="PRINTS" id="PR00463">
    <property type="entry name" value="EP450I"/>
</dbReference>
<dbReference type="PRINTS" id="PR00385">
    <property type="entry name" value="P450"/>
</dbReference>
<dbReference type="InterPro" id="IPR002401">
    <property type="entry name" value="Cyt_P450_E_grp-I"/>
</dbReference>
<dbReference type="InterPro" id="IPR001128">
    <property type="entry name" value="Cyt_P450"/>
</dbReference>
<dbReference type="InterPro" id="IPR050364">
    <property type="entry name" value="Cytochrome_P450_fung"/>
</dbReference>
<dbReference type="PANTHER" id="PTHR46300:SF2">
    <property type="entry name" value="CYTOCHROME P450 MONOOXYGENASE ALNH-RELATED"/>
    <property type="match status" value="1"/>
</dbReference>
<dbReference type="Gene3D" id="1.10.630.10">
    <property type="entry name" value="Cytochrome P450"/>
    <property type="match status" value="1"/>
</dbReference>
<keyword evidence="2" id="KW-0479">Metal-binding</keyword>